<organism evidence="1 2">
    <name type="scientific">Flavimobilis soli</name>
    <dbReference type="NCBI Taxonomy" id="442709"/>
    <lineage>
        <taxon>Bacteria</taxon>
        <taxon>Bacillati</taxon>
        <taxon>Actinomycetota</taxon>
        <taxon>Actinomycetes</taxon>
        <taxon>Micrococcales</taxon>
        <taxon>Jonesiaceae</taxon>
        <taxon>Flavimobilis</taxon>
    </lineage>
</organism>
<comment type="caution">
    <text evidence="1">The sequence shown here is derived from an EMBL/GenBank/DDBJ whole genome shotgun (WGS) entry which is preliminary data.</text>
</comment>
<proteinExistence type="predicted"/>
<protein>
    <submittedName>
        <fullName evidence="1">Uncharacterized protein</fullName>
    </submittedName>
</protein>
<evidence type="ECO:0000313" key="1">
    <source>
        <dbReference type="EMBL" id="PFG36549.1"/>
    </source>
</evidence>
<sequence>MNQGNVVPFQQALARRADGAGRPVSRRRSAALSRSRIAADAALFNAASVLEVAMGEPRHVTSRSYPRKRLG</sequence>
<dbReference type="EMBL" id="PDJH01000001">
    <property type="protein sequence ID" value="PFG36549.1"/>
    <property type="molecule type" value="Genomic_DNA"/>
</dbReference>
<accession>A0A2A9EEA5</accession>
<dbReference type="Proteomes" id="UP000221394">
    <property type="component" value="Unassembled WGS sequence"/>
</dbReference>
<name>A0A2A9EEA5_9MICO</name>
<dbReference type="AlphaFoldDB" id="A0A2A9EEA5"/>
<reference evidence="1 2" key="1">
    <citation type="submission" date="2017-10" db="EMBL/GenBank/DDBJ databases">
        <title>Sequencing the genomes of 1000 actinobacteria strains.</title>
        <authorList>
            <person name="Klenk H.-P."/>
        </authorList>
    </citation>
    <scope>NUCLEOTIDE SEQUENCE [LARGE SCALE GENOMIC DNA]</scope>
    <source>
        <strain evidence="1 2">DSM 21574</strain>
    </source>
</reference>
<evidence type="ECO:0000313" key="2">
    <source>
        <dbReference type="Proteomes" id="UP000221394"/>
    </source>
</evidence>
<gene>
    <name evidence="1" type="ORF">ATL41_1277</name>
</gene>
<dbReference type="RefSeq" id="WP_098457716.1">
    <property type="nucleotide sequence ID" value="NZ_PDJH01000001.1"/>
</dbReference>
<keyword evidence="2" id="KW-1185">Reference proteome</keyword>